<keyword evidence="2" id="KW-1003">Cell membrane</keyword>
<keyword evidence="10" id="KW-1185">Reference proteome</keyword>
<evidence type="ECO:0000313" key="9">
    <source>
        <dbReference type="EMBL" id="CAH0554747.1"/>
    </source>
</evidence>
<feature type="transmembrane region" description="Helical" evidence="8">
    <location>
        <begin position="150"/>
        <end position="175"/>
    </location>
</feature>
<evidence type="ECO:0000256" key="7">
    <source>
        <dbReference type="ARBA" id="ARBA00023180"/>
    </source>
</evidence>
<dbReference type="SUPFAM" id="SSF53850">
    <property type="entry name" value="Periplasmic binding protein-like II"/>
    <property type="match status" value="1"/>
</dbReference>
<protein>
    <recommendedName>
        <fullName evidence="11">Ionotropic receptor</fullName>
    </recommendedName>
</protein>
<evidence type="ECO:0000256" key="1">
    <source>
        <dbReference type="ARBA" id="ARBA00004651"/>
    </source>
</evidence>
<name>A0A9P0B5Q8_BRAAE</name>
<dbReference type="PANTHER" id="PTHR42643:SF35">
    <property type="entry name" value="IONOTROPIC RECEPTOR 68A, ISOFORM A"/>
    <property type="match status" value="1"/>
</dbReference>
<reference evidence="9" key="1">
    <citation type="submission" date="2021-12" db="EMBL/GenBank/DDBJ databases">
        <authorList>
            <person name="King R."/>
        </authorList>
    </citation>
    <scope>NUCLEOTIDE SEQUENCE</scope>
</reference>
<dbReference type="AlphaFoldDB" id="A0A9P0B5Q8"/>
<organism evidence="9 10">
    <name type="scientific">Brassicogethes aeneus</name>
    <name type="common">Rape pollen beetle</name>
    <name type="synonym">Meligethes aeneus</name>
    <dbReference type="NCBI Taxonomy" id="1431903"/>
    <lineage>
        <taxon>Eukaryota</taxon>
        <taxon>Metazoa</taxon>
        <taxon>Ecdysozoa</taxon>
        <taxon>Arthropoda</taxon>
        <taxon>Hexapoda</taxon>
        <taxon>Insecta</taxon>
        <taxon>Pterygota</taxon>
        <taxon>Neoptera</taxon>
        <taxon>Endopterygota</taxon>
        <taxon>Coleoptera</taxon>
        <taxon>Polyphaga</taxon>
        <taxon>Cucujiformia</taxon>
        <taxon>Nitidulidae</taxon>
        <taxon>Meligethinae</taxon>
        <taxon>Brassicogethes</taxon>
    </lineage>
</organism>
<dbReference type="GO" id="GO:0005886">
    <property type="term" value="C:plasma membrane"/>
    <property type="evidence" value="ECO:0007669"/>
    <property type="project" value="UniProtKB-SubCell"/>
</dbReference>
<keyword evidence="6" id="KW-0675">Receptor</keyword>
<keyword evidence="4 8" id="KW-1133">Transmembrane helix</keyword>
<evidence type="ECO:0000256" key="4">
    <source>
        <dbReference type="ARBA" id="ARBA00022989"/>
    </source>
</evidence>
<evidence type="ECO:0000256" key="8">
    <source>
        <dbReference type="SAM" id="Phobius"/>
    </source>
</evidence>
<dbReference type="OrthoDB" id="5984008at2759"/>
<gene>
    <name evidence="9" type="ORF">MELIAE_LOCUS6267</name>
</gene>
<evidence type="ECO:0000256" key="3">
    <source>
        <dbReference type="ARBA" id="ARBA00022692"/>
    </source>
</evidence>
<accession>A0A9P0B5Q8</accession>
<dbReference type="Proteomes" id="UP001154078">
    <property type="component" value="Chromosome 4"/>
</dbReference>
<keyword evidence="7" id="KW-0325">Glycoprotein</keyword>
<evidence type="ECO:0000256" key="6">
    <source>
        <dbReference type="ARBA" id="ARBA00023170"/>
    </source>
</evidence>
<evidence type="ECO:0008006" key="11">
    <source>
        <dbReference type="Google" id="ProtNLM"/>
    </source>
</evidence>
<keyword evidence="5 8" id="KW-0472">Membrane</keyword>
<sequence>MLDKVQFFFHNLGDNFETVASSSDAVDRVAGASFAFYENTYFLKEAVVKRQLRFQINKKNATSNNTQEARDIASKDRSLHIMNYCIINMPVSIGLQKNSPIKPRVDKLIRRVLEAGLIKKWLDDVMQRVLNANLDLDNTPSKAIMSMKKLYEALVALFIGYFIGLVGFIVEILYFKYKVKRHPSYNKYSRSVKEVKKAD</sequence>
<dbReference type="EMBL" id="OV121135">
    <property type="protein sequence ID" value="CAH0554747.1"/>
    <property type="molecule type" value="Genomic_DNA"/>
</dbReference>
<comment type="subcellular location">
    <subcellularLocation>
        <location evidence="1">Cell membrane</location>
        <topology evidence="1">Multi-pass membrane protein</topology>
    </subcellularLocation>
</comment>
<evidence type="ECO:0000256" key="5">
    <source>
        <dbReference type="ARBA" id="ARBA00023136"/>
    </source>
</evidence>
<dbReference type="InterPro" id="IPR052192">
    <property type="entry name" value="Insect_Ionotropic_Sensory_Rcpt"/>
</dbReference>
<keyword evidence="3 8" id="KW-0812">Transmembrane</keyword>
<proteinExistence type="predicted"/>
<evidence type="ECO:0000256" key="2">
    <source>
        <dbReference type="ARBA" id="ARBA00022475"/>
    </source>
</evidence>
<evidence type="ECO:0000313" key="10">
    <source>
        <dbReference type="Proteomes" id="UP001154078"/>
    </source>
</evidence>
<dbReference type="PANTHER" id="PTHR42643">
    <property type="entry name" value="IONOTROPIC RECEPTOR 20A-RELATED"/>
    <property type="match status" value="1"/>
</dbReference>